<keyword evidence="2" id="KW-1185">Reference proteome</keyword>
<reference evidence="1 2" key="1">
    <citation type="journal article" date="2022" name="Plant J.">
        <title>Chromosome-level genome of Camellia lanceoleosa provides a valuable resource for understanding genome evolution and self-incompatibility.</title>
        <authorList>
            <person name="Gong W."/>
            <person name="Xiao S."/>
            <person name="Wang L."/>
            <person name="Liao Z."/>
            <person name="Chang Y."/>
            <person name="Mo W."/>
            <person name="Hu G."/>
            <person name="Li W."/>
            <person name="Zhao G."/>
            <person name="Zhu H."/>
            <person name="Hu X."/>
            <person name="Ji K."/>
            <person name="Xiang X."/>
            <person name="Song Q."/>
            <person name="Yuan D."/>
            <person name="Jin S."/>
            <person name="Zhang L."/>
        </authorList>
    </citation>
    <scope>NUCLEOTIDE SEQUENCE [LARGE SCALE GENOMIC DNA]</scope>
    <source>
        <strain evidence="1">SQ_2022a</strain>
    </source>
</reference>
<gene>
    <name evidence="1" type="ORF">LOK49_LG04G00951</name>
</gene>
<sequence length="820" mass="90182">MGSTKVKIPPKKTITLTSLIARRLARKGGVDEPFAWESREYLRKLYIGKDITFKVDYTVPSIGQEFGFVFLSDKNVALMVVSKDWVKGKRVEFYEHILRVWNRLRSVPWVVADYGVPMKLVVLLETLEIIIGGGFYPPYFSPPPESECPPPPPPPVECPPPPSPPPPSPPPPPPPSPPPPSPSTSPPSPPPPSPPPPPPPPPPPRPPPPPPPPKPRTPSRLERAYIVIQRFKKTITSDPTGISKTWNGKNVCKYRGFRCDNFPTDKTPTVSGVNLNGANLKGNPLTPVGFLDQLPDLAYFHVNSNNFTGTKIDKISKFPFFFELDLSNNKLTGTFPNSVLGATQLTFLDLRFNSIIGPVNPRVFNLNLDALFLNNNQFTGEIPDNLGNTSALYLTLAYNQFTGPIPKSIGQAKINLLEVLLLNNKLSGCLPYEIGLLKIATVFDASMNQLTGPIPRSFGCLEKMQLLNLSFNKLYGTVPEELCQLDDLLNLTLSFNYFTQVGPDCRELIKKNVLDVRMNCILDLPFQKSKAECAAFFSIERSCPDEKSMNYLPCNIEDFASRKASSAGEILMPPVPAPSPSYAALESCLMRSNKLKEHRADEEEEDHDSNRVVTLLQNFRDESTQSRECGSAQGLDKFKIEARRRLTRGNGSDIGAKWKSDTVVPESCSMVGKELEAVAGVVDAGLGFRESNVSQSKEKHTQHRVVADKRKGKAKAKGKEKISFFWPKKGFLGLEKMVGSKGASSSKSVPKKVAQTSPLASFGSGADGDGRILNEAQACLQMGKLLGVEMTSQETEILQKIVDLEVKDIDRMVSGEGATV</sequence>
<dbReference type="EMBL" id="CM045759">
    <property type="protein sequence ID" value="KAI8018144.1"/>
    <property type="molecule type" value="Genomic_DNA"/>
</dbReference>
<name>A0ACC0I018_9ERIC</name>
<comment type="caution">
    <text evidence="1">The sequence shown here is derived from an EMBL/GenBank/DDBJ whole genome shotgun (WGS) entry which is preliminary data.</text>
</comment>
<protein>
    <submittedName>
        <fullName evidence="1">Uncharacterized protein</fullName>
    </submittedName>
</protein>
<proteinExistence type="predicted"/>
<dbReference type="Proteomes" id="UP001060215">
    <property type="component" value="Chromosome 2"/>
</dbReference>
<evidence type="ECO:0000313" key="1">
    <source>
        <dbReference type="EMBL" id="KAI8018144.1"/>
    </source>
</evidence>
<accession>A0ACC0I018</accession>
<organism evidence="1 2">
    <name type="scientific">Camellia lanceoleosa</name>
    <dbReference type="NCBI Taxonomy" id="1840588"/>
    <lineage>
        <taxon>Eukaryota</taxon>
        <taxon>Viridiplantae</taxon>
        <taxon>Streptophyta</taxon>
        <taxon>Embryophyta</taxon>
        <taxon>Tracheophyta</taxon>
        <taxon>Spermatophyta</taxon>
        <taxon>Magnoliopsida</taxon>
        <taxon>eudicotyledons</taxon>
        <taxon>Gunneridae</taxon>
        <taxon>Pentapetalae</taxon>
        <taxon>asterids</taxon>
        <taxon>Ericales</taxon>
        <taxon>Theaceae</taxon>
        <taxon>Camellia</taxon>
    </lineage>
</organism>
<evidence type="ECO:0000313" key="2">
    <source>
        <dbReference type="Proteomes" id="UP001060215"/>
    </source>
</evidence>